<proteinExistence type="predicted"/>
<dbReference type="Proteomes" id="UP000176628">
    <property type="component" value="Unassembled WGS sequence"/>
</dbReference>
<dbReference type="SMART" id="SM00028">
    <property type="entry name" value="TPR"/>
    <property type="match status" value="3"/>
</dbReference>
<dbReference type="AlphaFoldDB" id="A0A1F5G1V5"/>
<name>A0A1F5G1V5_9BACT</name>
<evidence type="ECO:0000313" key="1">
    <source>
        <dbReference type="EMBL" id="OGD85863.1"/>
    </source>
</evidence>
<reference evidence="1 2" key="1">
    <citation type="journal article" date="2016" name="Nat. Commun.">
        <title>Thousands of microbial genomes shed light on interconnected biogeochemical processes in an aquifer system.</title>
        <authorList>
            <person name="Anantharaman K."/>
            <person name="Brown C.T."/>
            <person name="Hug L.A."/>
            <person name="Sharon I."/>
            <person name="Castelle C.J."/>
            <person name="Probst A.J."/>
            <person name="Thomas B.C."/>
            <person name="Singh A."/>
            <person name="Wilkins M.J."/>
            <person name="Karaoz U."/>
            <person name="Brodie E.L."/>
            <person name="Williams K.H."/>
            <person name="Hubbard S.S."/>
            <person name="Banfield J.F."/>
        </authorList>
    </citation>
    <scope>NUCLEOTIDE SEQUENCE [LARGE SCALE GENOMIC DNA]</scope>
</reference>
<dbReference type="SUPFAM" id="SSF48452">
    <property type="entry name" value="TPR-like"/>
    <property type="match status" value="1"/>
</dbReference>
<dbReference type="InterPro" id="IPR011990">
    <property type="entry name" value="TPR-like_helical_dom_sf"/>
</dbReference>
<sequence length="232" mass="26757">MTNETNKKQRPEELHGLGSQLREQDNHFEALQYLDRAIVAYQKEENYGGLVDALKDRTLTWKHLFWQSGDFTHAILAQKDAEAMLAIAQTKNLKDKFHTSYFRLGEVAMLFQDFPKAIEYYTMALKTYQGPISEKGDYRYHLGAALYRAGQRSKGVETILQGIAEIDQGANETDSFLINVWKSGACLKLFELLREDEPEKAKSYLNQAKKIVDSDEKLVIRKRQFEQLAQKI</sequence>
<accession>A0A1F5G1V5</accession>
<dbReference type="InterPro" id="IPR019734">
    <property type="entry name" value="TPR_rpt"/>
</dbReference>
<dbReference type="EMBL" id="MFAV01000042">
    <property type="protein sequence ID" value="OGD85863.1"/>
    <property type="molecule type" value="Genomic_DNA"/>
</dbReference>
<organism evidence="1 2">
    <name type="scientific">Candidatus Curtissbacteria bacterium RBG_16_39_7</name>
    <dbReference type="NCBI Taxonomy" id="1797707"/>
    <lineage>
        <taxon>Bacteria</taxon>
        <taxon>Candidatus Curtissiibacteriota</taxon>
    </lineage>
</organism>
<evidence type="ECO:0008006" key="3">
    <source>
        <dbReference type="Google" id="ProtNLM"/>
    </source>
</evidence>
<protein>
    <recommendedName>
        <fullName evidence="3">MalT-like TPR region domain-containing protein</fullName>
    </recommendedName>
</protein>
<dbReference type="Gene3D" id="1.25.40.10">
    <property type="entry name" value="Tetratricopeptide repeat domain"/>
    <property type="match status" value="1"/>
</dbReference>
<gene>
    <name evidence="1" type="ORF">A2Z23_00855</name>
</gene>
<comment type="caution">
    <text evidence="1">The sequence shown here is derived from an EMBL/GenBank/DDBJ whole genome shotgun (WGS) entry which is preliminary data.</text>
</comment>
<evidence type="ECO:0000313" key="2">
    <source>
        <dbReference type="Proteomes" id="UP000176628"/>
    </source>
</evidence>